<keyword evidence="1" id="KW-0001">2Fe-2S</keyword>
<dbReference type="Gene3D" id="3.90.380.10">
    <property type="entry name" value="Naphthalene 1,2-dioxygenase Alpha Subunit, Chain A, domain 1"/>
    <property type="match status" value="1"/>
</dbReference>
<dbReference type="Proteomes" id="UP001232245">
    <property type="component" value="Unassembled WGS sequence"/>
</dbReference>
<feature type="domain" description="Rieske" evidence="6">
    <location>
        <begin position="32"/>
        <end position="134"/>
    </location>
</feature>
<keyword evidence="8" id="KW-1185">Reference proteome</keyword>
<dbReference type="Pfam" id="PF00355">
    <property type="entry name" value="Rieske"/>
    <property type="match status" value="1"/>
</dbReference>
<keyword evidence="3 7" id="KW-0560">Oxidoreductase</keyword>
<evidence type="ECO:0000256" key="1">
    <source>
        <dbReference type="ARBA" id="ARBA00022714"/>
    </source>
</evidence>
<organism evidence="7 8">
    <name type="scientific">Metabacillus niabensis</name>
    <dbReference type="NCBI Taxonomy" id="324854"/>
    <lineage>
        <taxon>Bacteria</taxon>
        <taxon>Bacillati</taxon>
        <taxon>Bacillota</taxon>
        <taxon>Bacilli</taxon>
        <taxon>Bacillales</taxon>
        <taxon>Bacillaceae</taxon>
        <taxon>Metabacillus</taxon>
    </lineage>
</organism>
<evidence type="ECO:0000259" key="6">
    <source>
        <dbReference type="PROSITE" id="PS51296"/>
    </source>
</evidence>
<dbReference type="InterPro" id="IPR050584">
    <property type="entry name" value="Cholesterol_7-desaturase"/>
</dbReference>
<proteinExistence type="predicted"/>
<dbReference type="PROSITE" id="PS51296">
    <property type="entry name" value="RIESKE"/>
    <property type="match status" value="1"/>
</dbReference>
<dbReference type="InterPro" id="IPR015881">
    <property type="entry name" value="ARHD_Rieske_2Fe_2S"/>
</dbReference>
<dbReference type="EC" id="1.14.13.82" evidence="7"/>
<dbReference type="GO" id="GO:0018489">
    <property type="term" value="F:vanillate monooxygenase activity"/>
    <property type="evidence" value="ECO:0007669"/>
    <property type="project" value="UniProtKB-EC"/>
</dbReference>
<dbReference type="InterPro" id="IPR036922">
    <property type="entry name" value="Rieske_2Fe-2S_sf"/>
</dbReference>
<dbReference type="Pfam" id="PF19112">
    <property type="entry name" value="VanA_C"/>
    <property type="match status" value="1"/>
</dbReference>
<comment type="caution">
    <text evidence="7">The sequence shown here is derived from an EMBL/GenBank/DDBJ whole genome shotgun (WGS) entry which is preliminary data.</text>
</comment>
<keyword evidence="7" id="KW-0503">Monooxygenase</keyword>
<gene>
    <name evidence="7" type="ORF">J2S02_004142</name>
</gene>
<dbReference type="Gene3D" id="2.102.10.10">
    <property type="entry name" value="Rieske [2Fe-2S] iron-sulphur domain"/>
    <property type="match status" value="1"/>
</dbReference>
<dbReference type="InterPro" id="IPR017941">
    <property type="entry name" value="Rieske_2Fe-2S"/>
</dbReference>
<name>A0ABT9Z963_9BACI</name>
<keyword evidence="4" id="KW-0408">Iron</keyword>
<evidence type="ECO:0000256" key="5">
    <source>
        <dbReference type="ARBA" id="ARBA00023014"/>
    </source>
</evidence>
<dbReference type="RefSeq" id="WP_370877281.1">
    <property type="nucleotide sequence ID" value="NZ_CADEPK010000343.1"/>
</dbReference>
<keyword evidence="2" id="KW-0479">Metal-binding</keyword>
<dbReference type="InterPro" id="IPR044043">
    <property type="entry name" value="VanA_C_cat"/>
</dbReference>
<dbReference type="PROSITE" id="PS00570">
    <property type="entry name" value="RING_HYDROXYL_ALPHA"/>
    <property type="match status" value="1"/>
</dbReference>
<evidence type="ECO:0000313" key="8">
    <source>
        <dbReference type="Proteomes" id="UP001232245"/>
    </source>
</evidence>
<evidence type="ECO:0000313" key="7">
    <source>
        <dbReference type="EMBL" id="MDQ0227795.1"/>
    </source>
</evidence>
<evidence type="ECO:0000256" key="2">
    <source>
        <dbReference type="ARBA" id="ARBA00022723"/>
    </source>
</evidence>
<evidence type="ECO:0000256" key="4">
    <source>
        <dbReference type="ARBA" id="ARBA00023004"/>
    </source>
</evidence>
<dbReference type="PANTHER" id="PTHR21266">
    <property type="entry name" value="IRON-SULFUR DOMAIN CONTAINING PROTEIN"/>
    <property type="match status" value="1"/>
</dbReference>
<protein>
    <submittedName>
        <fullName evidence="7">Vanillate O-demethylase monooxygenase subunit</fullName>
        <ecNumber evidence="7">1.14.13.82</ecNumber>
    </submittedName>
</protein>
<dbReference type="EMBL" id="JAUSTZ010000011">
    <property type="protein sequence ID" value="MDQ0227795.1"/>
    <property type="molecule type" value="Genomic_DNA"/>
</dbReference>
<dbReference type="SUPFAM" id="SSF50022">
    <property type="entry name" value="ISP domain"/>
    <property type="match status" value="1"/>
</dbReference>
<reference evidence="7 8" key="1">
    <citation type="submission" date="2023-07" db="EMBL/GenBank/DDBJ databases">
        <title>Genomic Encyclopedia of Type Strains, Phase IV (KMG-IV): sequencing the most valuable type-strain genomes for metagenomic binning, comparative biology and taxonomic classification.</title>
        <authorList>
            <person name="Goeker M."/>
        </authorList>
    </citation>
    <scope>NUCLEOTIDE SEQUENCE [LARGE SCALE GENOMIC DNA]</scope>
    <source>
        <strain evidence="7 8">DSM 17723</strain>
    </source>
</reference>
<evidence type="ECO:0000256" key="3">
    <source>
        <dbReference type="ARBA" id="ARBA00023002"/>
    </source>
</evidence>
<sequence length="348" mass="39870">MANLSQKNKNEIQYPRDCTFSLQDWTVLSNYWYPIAESKEVTEKPLAVKLLDVHLVAYRTKTKLVVARDLCVHRGTPLSMGWVEDEEIICPYHGFRYRPDGVCTSIPAHPDAKISPRLCMTVLPVVERFGLVWTSLTGKYDNIPSFSAWDHSDFQQINCPPFDIKGSSGRQMEGFLDVAHFAWVHTETFGDRTNAIVPRYQVDHTEYGLHVEYLSSVSNYSKELQHLNPEGFEWLRVFDVYPPFSATLKVYFPNGGELWIMNAASPRSARETRLFAPIARNFDKASPVEDVHAFNLQVFIEDREMVENQKPEDLPLDLQMEAHIMADKTSVAYRKALKKLGLGDLYTS</sequence>
<keyword evidence="5" id="KW-0411">Iron-sulfur</keyword>
<dbReference type="PANTHER" id="PTHR21266:SF57">
    <property type="entry name" value="3-CHLOROBENZOATE-3,4-DIOXYGENASE"/>
    <property type="match status" value="1"/>
</dbReference>
<dbReference type="SUPFAM" id="SSF55961">
    <property type="entry name" value="Bet v1-like"/>
    <property type="match status" value="1"/>
</dbReference>
<accession>A0ABT9Z963</accession>